<organism evidence="1 2">
    <name type="scientific">Cephalotus follicularis</name>
    <name type="common">Albany pitcher plant</name>
    <dbReference type="NCBI Taxonomy" id="3775"/>
    <lineage>
        <taxon>Eukaryota</taxon>
        <taxon>Viridiplantae</taxon>
        <taxon>Streptophyta</taxon>
        <taxon>Embryophyta</taxon>
        <taxon>Tracheophyta</taxon>
        <taxon>Spermatophyta</taxon>
        <taxon>Magnoliopsida</taxon>
        <taxon>eudicotyledons</taxon>
        <taxon>Gunneridae</taxon>
        <taxon>Pentapetalae</taxon>
        <taxon>rosids</taxon>
        <taxon>fabids</taxon>
        <taxon>Oxalidales</taxon>
        <taxon>Cephalotaceae</taxon>
        <taxon>Cephalotus</taxon>
    </lineage>
</organism>
<dbReference type="PANTHER" id="PTHR47352:SF1">
    <property type="entry name" value="CLASS I PEPTIDE CHAIN RELEASE FACTOR"/>
    <property type="match status" value="1"/>
</dbReference>
<dbReference type="STRING" id="3775.A0A1Q3CRQ5"/>
<accession>A0A1Q3CRQ5</accession>
<protein>
    <submittedName>
        <fullName evidence="1">Uncharacterized protein</fullName>
    </submittedName>
</protein>
<reference evidence="2" key="1">
    <citation type="submission" date="2016-04" db="EMBL/GenBank/DDBJ databases">
        <title>Cephalotus genome sequencing.</title>
        <authorList>
            <person name="Fukushima K."/>
            <person name="Hasebe M."/>
            <person name="Fang X."/>
        </authorList>
    </citation>
    <scope>NUCLEOTIDE SEQUENCE [LARGE SCALE GENOMIC DNA]</scope>
    <source>
        <strain evidence="2">cv. St1</strain>
    </source>
</reference>
<name>A0A1Q3CRQ5_CEPFO</name>
<sequence>MAAISISATMILKEMFIVQHHQQQPPSLRTTLHSLCTTLRFTNQHRKISFSRIRYAADNKVSVRLSQVQHLLHKAEERADPIGNDPPPKITLDHVTVSFARSGGPGGQNVHKGNHQCCFLCPAPSFKRAKEENCQDGCYWGAETPYKKTLRRNRNSWD</sequence>
<dbReference type="EMBL" id="BDDD01002709">
    <property type="protein sequence ID" value="GAV82753.1"/>
    <property type="molecule type" value="Genomic_DNA"/>
</dbReference>
<dbReference type="Proteomes" id="UP000187406">
    <property type="component" value="Unassembled WGS sequence"/>
</dbReference>
<evidence type="ECO:0000313" key="1">
    <source>
        <dbReference type="EMBL" id="GAV82753.1"/>
    </source>
</evidence>
<keyword evidence="2" id="KW-1185">Reference proteome</keyword>
<dbReference type="OrthoDB" id="270639at2759"/>
<dbReference type="SUPFAM" id="SSF110916">
    <property type="entry name" value="Peptidyl-tRNA hydrolase domain-like"/>
    <property type="match status" value="1"/>
</dbReference>
<dbReference type="Gene3D" id="3.30.160.20">
    <property type="match status" value="1"/>
</dbReference>
<proteinExistence type="predicted"/>
<dbReference type="InParanoid" id="A0A1Q3CRQ5"/>
<evidence type="ECO:0000313" key="2">
    <source>
        <dbReference type="Proteomes" id="UP000187406"/>
    </source>
</evidence>
<gene>
    <name evidence="1" type="ORF">CFOL_v3_26204</name>
</gene>
<dbReference type="AlphaFoldDB" id="A0A1Q3CRQ5"/>
<comment type="caution">
    <text evidence="1">The sequence shown here is derived from an EMBL/GenBank/DDBJ whole genome shotgun (WGS) entry which is preliminary data.</text>
</comment>
<dbReference type="PANTHER" id="PTHR47352">
    <property type="entry name" value="CLASS I PEPTIDE CHAIN RELEASE FACTOR"/>
    <property type="match status" value="1"/>
</dbReference>